<dbReference type="AlphaFoldDB" id="A0A371F7Z4"/>
<evidence type="ECO:0000313" key="1">
    <source>
        <dbReference type="EMBL" id="RDX74411.1"/>
    </source>
</evidence>
<feature type="non-terminal residue" evidence="1">
    <location>
        <position position="1"/>
    </location>
</feature>
<proteinExistence type="predicted"/>
<reference evidence="1" key="1">
    <citation type="submission" date="2018-05" db="EMBL/GenBank/DDBJ databases">
        <title>Draft genome of Mucuna pruriens seed.</title>
        <authorList>
            <person name="Nnadi N.E."/>
            <person name="Vos R."/>
            <person name="Hasami M.H."/>
            <person name="Devisetty U.K."/>
            <person name="Aguiy J.C."/>
        </authorList>
    </citation>
    <scope>NUCLEOTIDE SEQUENCE [LARGE SCALE GENOMIC DNA]</scope>
    <source>
        <strain evidence="1">JCA_2017</strain>
    </source>
</reference>
<protein>
    <submittedName>
        <fullName evidence="1">Uncharacterized protein</fullName>
    </submittedName>
</protein>
<gene>
    <name evidence="1" type="ORF">CR513_45850</name>
</gene>
<name>A0A371F7Z4_MUCPR</name>
<dbReference type="EMBL" id="QJKJ01010191">
    <property type="protein sequence ID" value="RDX74411.1"/>
    <property type="molecule type" value="Genomic_DNA"/>
</dbReference>
<comment type="caution">
    <text evidence="1">The sequence shown here is derived from an EMBL/GenBank/DDBJ whole genome shotgun (WGS) entry which is preliminary data.</text>
</comment>
<keyword evidence="2" id="KW-1185">Reference proteome</keyword>
<dbReference type="Proteomes" id="UP000257109">
    <property type="component" value="Unassembled WGS sequence"/>
</dbReference>
<evidence type="ECO:0000313" key="2">
    <source>
        <dbReference type="Proteomes" id="UP000257109"/>
    </source>
</evidence>
<organism evidence="1 2">
    <name type="scientific">Mucuna pruriens</name>
    <name type="common">Velvet bean</name>
    <name type="synonym">Dolichos pruriens</name>
    <dbReference type="NCBI Taxonomy" id="157652"/>
    <lineage>
        <taxon>Eukaryota</taxon>
        <taxon>Viridiplantae</taxon>
        <taxon>Streptophyta</taxon>
        <taxon>Embryophyta</taxon>
        <taxon>Tracheophyta</taxon>
        <taxon>Spermatophyta</taxon>
        <taxon>Magnoliopsida</taxon>
        <taxon>eudicotyledons</taxon>
        <taxon>Gunneridae</taxon>
        <taxon>Pentapetalae</taxon>
        <taxon>rosids</taxon>
        <taxon>fabids</taxon>
        <taxon>Fabales</taxon>
        <taxon>Fabaceae</taxon>
        <taxon>Papilionoideae</taxon>
        <taxon>50 kb inversion clade</taxon>
        <taxon>NPAAA clade</taxon>
        <taxon>indigoferoid/millettioid clade</taxon>
        <taxon>Phaseoleae</taxon>
        <taxon>Mucuna</taxon>
    </lineage>
</organism>
<sequence>MRLPPFSSAVEAKATPPHFLALKVPSAPKCSSMGEMTPCDARCSQVRTLASTVLDWFSELLNGTITDFEGFAKLFAVQFMANKMKLA</sequence>
<accession>A0A371F7Z4</accession>